<dbReference type="InterPro" id="IPR048647">
    <property type="entry name" value="RlmA_N"/>
</dbReference>
<feature type="binding site" evidence="2">
    <location>
        <position position="80"/>
    </location>
    <ligand>
        <name>S-adenosyl-L-methionine</name>
        <dbReference type="ChEBI" id="CHEBI:59789"/>
    </ligand>
</feature>
<dbReference type="AlphaFoldDB" id="A0A0R2B871"/>
<organism evidence="5 6">
    <name type="scientific">Ligilactobacillus murinus DSM 20452 = NBRC 14221</name>
    <dbReference type="NCBI Taxonomy" id="1423772"/>
    <lineage>
        <taxon>Bacteria</taxon>
        <taxon>Bacillati</taxon>
        <taxon>Bacillota</taxon>
        <taxon>Bacilli</taxon>
        <taxon>Lactobacillales</taxon>
        <taxon>Lactobacillaceae</taxon>
        <taxon>Ligilactobacillus</taxon>
    </lineage>
</organism>
<protein>
    <submittedName>
        <fullName evidence="5">23S rRNA m(1)G 745 methyltransferase</fullName>
    </submittedName>
</protein>
<dbReference type="Proteomes" id="UP000051612">
    <property type="component" value="Unassembled WGS sequence"/>
</dbReference>
<comment type="caution">
    <text evidence="5">The sequence shown here is derived from an EMBL/GenBank/DDBJ whole genome shotgun (WGS) entry which is preliminary data.</text>
</comment>
<evidence type="ECO:0000313" key="6">
    <source>
        <dbReference type="Proteomes" id="UP000051612"/>
    </source>
</evidence>
<dbReference type="GO" id="GO:0046872">
    <property type="term" value="F:metal ion binding"/>
    <property type="evidence" value="ECO:0007669"/>
    <property type="project" value="UniProtKB-KW"/>
</dbReference>
<keyword evidence="5" id="KW-0808">Transferase</keyword>
<dbReference type="RefSeq" id="WP_056959037.1">
    <property type="nucleotide sequence ID" value="NZ_AYYN01000080.1"/>
</dbReference>
<dbReference type="PIRSF" id="PIRSF018249">
    <property type="entry name" value="MyrA_prd"/>
    <property type="match status" value="1"/>
</dbReference>
<feature type="domain" description="Methyltransferase" evidence="3">
    <location>
        <begin position="95"/>
        <end position="211"/>
    </location>
</feature>
<dbReference type="PATRIC" id="fig|1423772.3.peg.214"/>
<feature type="binding site" evidence="1">
    <location>
        <position position="23"/>
    </location>
    <ligand>
        <name>Zn(2+)</name>
        <dbReference type="ChEBI" id="CHEBI:29105"/>
    </ligand>
</feature>
<dbReference type="CDD" id="cd02440">
    <property type="entry name" value="AdoMet_MTases"/>
    <property type="match status" value="1"/>
</dbReference>
<dbReference type="GO" id="GO:0032259">
    <property type="term" value="P:methylation"/>
    <property type="evidence" value="ECO:0007669"/>
    <property type="project" value="UniProtKB-KW"/>
</dbReference>
<dbReference type="GO" id="GO:0008168">
    <property type="term" value="F:methyltransferase activity"/>
    <property type="evidence" value="ECO:0007669"/>
    <property type="project" value="UniProtKB-KW"/>
</dbReference>
<sequence length="285" mass="32323">MKKIERGARFVAQNKELFRCPTCKAPFSKVEKTTVYCIKEHQFDLSKKGTLYLIKHGVKSDYDDDAMWQARRTLLQAGFFDPIIEEITNQIGERAGIKVLDIGCGEGSVLQRLEHKRADSSDRYVGFDISKRAINLATQQETAGFFCIADLADLPFSEQSFDYLIDIFSPSAYSEFARVQKKSGKLLKVIPNANYLGELRRLLYAENDEKHEYSNQKVLDLFYKHYPKATSTRIKYGFSLDDALFAALMKMTPLQWGASAESLQKAASQPLKQITVDVTLLSGEK</sequence>
<feature type="binding site" evidence="2">
    <location>
        <position position="195"/>
    </location>
    <ligand>
        <name>S-adenosyl-L-methionine</name>
        <dbReference type="ChEBI" id="CHEBI:59789"/>
    </ligand>
</feature>
<dbReference type="InterPro" id="IPR016718">
    <property type="entry name" value="rRNA_m1G-MeTrfase_A_prd"/>
</dbReference>
<keyword evidence="5" id="KW-0489">Methyltransferase</keyword>
<dbReference type="EMBL" id="AYYN01000080">
    <property type="protein sequence ID" value="KRM75013.1"/>
    <property type="molecule type" value="Genomic_DNA"/>
</dbReference>
<proteinExistence type="predicted"/>
<accession>A0A0R2B871</accession>
<gene>
    <name evidence="5" type="ORF">FC48_GL000191</name>
</gene>
<evidence type="ECO:0000259" key="4">
    <source>
        <dbReference type="Pfam" id="PF21302"/>
    </source>
</evidence>
<evidence type="ECO:0000313" key="5">
    <source>
        <dbReference type="EMBL" id="KRM75013.1"/>
    </source>
</evidence>
<dbReference type="SUPFAM" id="SSF53335">
    <property type="entry name" value="S-adenosyl-L-methionine-dependent methyltransferases"/>
    <property type="match status" value="1"/>
</dbReference>
<keyword evidence="1" id="KW-0862">Zinc</keyword>
<dbReference type="Pfam" id="PF21302">
    <property type="entry name" value="Zn_ribbon_RlmA"/>
    <property type="match status" value="1"/>
</dbReference>
<dbReference type="InterPro" id="IPR029063">
    <property type="entry name" value="SAM-dependent_MTases_sf"/>
</dbReference>
<feature type="binding site" evidence="2">
    <location>
        <begin position="106"/>
        <end position="107"/>
    </location>
    <ligand>
        <name>S-adenosyl-L-methionine</name>
        <dbReference type="ChEBI" id="CHEBI:59789"/>
    </ligand>
</feature>
<evidence type="ECO:0000259" key="3">
    <source>
        <dbReference type="Pfam" id="PF13847"/>
    </source>
</evidence>
<feature type="binding site" evidence="1">
    <location>
        <position position="20"/>
    </location>
    <ligand>
        <name>Zn(2+)</name>
        <dbReference type="ChEBI" id="CHEBI:29105"/>
    </ligand>
</feature>
<feature type="binding site" evidence="1">
    <location>
        <position position="41"/>
    </location>
    <ligand>
        <name>Zn(2+)</name>
        <dbReference type="ChEBI" id="CHEBI:29105"/>
    </ligand>
</feature>
<feature type="domain" description="23S rRNA (guanine(745)-N(1))-methyltransferase N-terminal" evidence="4">
    <location>
        <begin position="18"/>
        <end position="53"/>
    </location>
</feature>
<dbReference type="InterPro" id="IPR025714">
    <property type="entry name" value="Methyltranfer_dom"/>
</dbReference>
<name>A0A0R2B871_9LACO</name>
<evidence type="ECO:0000256" key="2">
    <source>
        <dbReference type="PIRSR" id="PIRSR018249-2"/>
    </source>
</evidence>
<feature type="binding site" evidence="1">
    <location>
        <position position="37"/>
    </location>
    <ligand>
        <name>Zn(2+)</name>
        <dbReference type="ChEBI" id="CHEBI:29105"/>
    </ligand>
</feature>
<evidence type="ECO:0000256" key="1">
    <source>
        <dbReference type="PIRSR" id="PIRSR018249-1"/>
    </source>
</evidence>
<dbReference type="Pfam" id="PF13847">
    <property type="entry name" value="Methyltransf_31"/>
    <property type="match status" value="1"/>
</dbReference>
<keyword evidence="1" id="KW-0479">Metal-binding</keyword>
<keyword evidence="2" id="KW-0949">S-adenosyl-L-methionine</keyword>
<reference evidence="5 6" key="1">
    <citation type="journal article" date="2015" name="Genome Announc.">
        <title>Expanding the biotechnology potential of lactobacilli through comparative genomics of 213 strains and associated genera.</title>
        <authorList>
            <person name="Sun Z."/>
            <person name="Harris H.M."/>
            <person name="McCann A."/>
            <person name="Guo C."/>
            <person name="Argimon S."/>
            <person name="Zhang W."/>
            <person name="Yang X."/>
            <person name="Jeffery I.B."/>
            <person name="Cooney J.C."/>
            <person name="Kagawa T.F."/>
            <person name="Liu W."/>
            <person name="Song Y."/>
            <person name="Salvetti E."/>
            <person name="Wrobel A."/>
            <person name="Rasinkangas P."/>
            <person name="Parkhill J."/>
            <person name="Rea M.C."/>
            <person name="O'Sullivan O."/>
            <person name="Ritari J."/>
            <person name="Douillard F.P."/>
            <person name="Paul Ross R."/>
            <person name="Yang R."/>
            <person name="Briner A.E."/>
            <person name="Felis G.E."/>
            <person name="de Vos W.M."/>
            <person name="Barrangou R."/>
            <person name="Klaenhammer T.R."/>
            <person name="Caufield P.W."/>
            <person name="Cui Y."/>
            <person name="Zhang H."/>
            <person name="O'Toole P.W."/>
        </authorList>
    </citation>
    <scope>NUCLEOTIDE SEQUENCE [LARGE SCALE GENOMIC DNA]</scope>
    <source>
        <strain evidence="5 6">DSM 20452</strain>
    </source>
</reference>
<dbReference type="Gene3D" id="3.40.50.150">
    <property type="entry name" value="Vaccinia Virus protein VP39"/>
    <property type="match status" value="1"/>
</dbReference>